<dbReference type="Proteomes" id="UP000642819">
    <property type="component" value="Unassembled WGS sequence"/>
</dbReference>
<organism evidence="3 4">
    <name type="scientific">Zhihengliuella salsuginis</name>
    <dbReference type="NCBI Taxonomy" id="578222"/>
    <lineage>
        <taxon>Bacteria</taxon>
        <taxon>Bacillati</taxon>
        <taxon>Actinomycetota</taxon>
        <taxon>Actinomycetes</taxon>
        <taxon>Micrococcales</taxon>
        <taxon>Micrococcaceae</taxon>
        <taxon>Zhihengliuella</taxon>
    </lineage>
</organism>
<dbReference type="EMBL" id="BMXK01000003">
    <property type="protein sequence ID" value="GHD02484.1"/>
    <property type="molecule type" value="Genomic_DNA"/>
</dbReference>
<accession>A0ABQ3GDD8</accession>
<dbReference type="Pfam" id="PF09350">
    <property type="entry name" value="DJC28_CD"/>
    <property type="match status" value="1"/>
</dbReference>
<dbReference type="InterPro" id="IPR018961">
    <property type="entry name" value="DnaJ_homolog_subfam-C_membr-28"/>
</dbReference>
<feature type="domain" description="DnaJ homologue subfamily C member 28 conserved" evidence="2">
    <location>
        <begin position="79"/>
        <end position="141"/>
    </location>
</feature>
<feature type="compositionally biased region" description="Basic and acidic residues" evidence="1">
    <location>
        <begin position="38"/>
        <end position="49"/>
    </location>
</feature>
<feature type="compositionally biased region" description="Basic and acidic residues" evidence="1">
    <location>
        <begin position="1"/>
        <end position="21"/>
    </location>
</feature>
<evidence type="ECO:0000256" key="1">
    <source>
        <dbReference type="SAM" id="MobiDB-lite"/>
    </source>
</evidence>
<feature type="region of interest" description="Disordered" evidence="1">
    <location>
        <begin position="1"/>
        <end position="69"/>
    </location>
</feature>
<evidence type="ECO:0000259" key="2">
    <source>
        <dbReference type="Pfam" id="PF09350"/>
    </source>
</evidence>
<reference evidence="4" key="1">
    <citation type="journal article" date="2019" name="Int. J. Syst. Evol. Microbiol.">
        <title>The Global Catalogue of Microorganisms (GCM) 10K type strain sequencing project: providing services to taxonomists for standard genome sequencing and annotation.</title>
        <authorList>
            <consortium name="The Broad Institute Genomics Platform"/>
            <consortium name="The Broad Institute Genome Sequencing Center for Infectious Disease"/>
            <person name="Wu L."/>
            <person name="Ma J."/>
        </authorList>
    </citation>
    <scope>NUCLEOTIDE SEQUENCE [LARGE SCALE GENOMIC DNA]</scope>
    <source>
        <strain evidence="4">KCTC 19466</strain>
    </source>
</reference>
<gene>
    <name evidence="3" type="ORF">GCM10008096_07660</name>
</gene>
<sequence>MRARHDDEDRDGEPPLRDTDPLLRAARYQDQQDLDDAPAARRFEDDSPRVDIGPGHTAPEIHPTFRRNDDVGEVATGAVDQAVARSDFDNLAYAGKPLPNPGGTHDPDWWVKGLIERENISGLGPPAISLRQESAGLAERLDRLGSEGQVRDALRDFNDRVVEARRQLLGGPPVVTPTRDVDEEVLQWRQRRESAAAAADAERRRQQDLADRERAERRSRRLRRWIPWA</sequence>
<dbReference type="RefSeq" id="WP_229790928.1">
    <property type="nucleotide sequence ID" value="NZ_BMXK01000003.1"/>
</dbReference>
<feature type="region of interest" description="Disordered" evidence="1">
    <location>
        <begin position="196"/>
        <end position="219"/>
    </location>
</feature>
<feature type="compositionally biased region" description="Basic and acidic residues" evidence="1">
    <location>
        <begin position="196"/>
        <end position="216"/>
    </location>
</feature>
<name>A0ABQ3GDD8_9MICC</name>
<evidence type="ECO:0000313" key="3">
    <source>
        <dbReference type="EMBL" id="GHD02484.1"/>
    </source>
</evidence>
<evidence type="ECO:0000313" key="4">
    <source>
        <dbReference type="Proteomes" id="UP000642819"/>
    </source>
</evidence>
<keyword evidence="4" id="KW-1185">Reference proteome</keyword>
<comment type="caution">
    <text evidence="3">The sequence shown here is derived from an EMBL/GenBank/DDBJ whole genome shotgun (WGS) entry which is preliminary data.</text>
</comment>
<protein>
    <recommendedName>
        <fullName evidence="2">DnaJ homologue subfamily C member 28 conserved domain-containing protein</fullName>
    </recommendedName>
</protein>
<proteinExistence type="predicted"/>